<keyword evidence="3 6" id="KW-0812">Transmembrane</keyword>
<feature type="transmembrane region" description="Helical" evidence="7">
    <location>
        <begin position="239"/>
        <end position="259"/>
    </location>
</feature>
<dbReference type="EMBL" id="LKAQ01000004">
    <property type="protein sequence ID" value="OIQ49131.1"/>
    <property type="molecule type" value="Genomic_DNA"/>
</dbReference>
<feature type="transmembrane region" description="Helical" evidence="7">
    <location>
        <begin position="366"/>
        <end position="388"/>
    </location>
</feature>
<dbReference type="NCBIfam" id="TIGR01972">
    <property type="entry name" value="NDH_I_M"/>
    <property type="match status" value="1"/>
</dbReference>
<keyword evidence="4 7" id="KW-1133">Transmembrane helix</keyword>
<proteinExistence type="inferred from homology"/>
<dbReference type="GO" id="GO:0012505">
    <property type="term" value="C:endomembrane system"/>
    <property type="evidence" value="ECO:0007669"/>
    <property type="project" value="UniProtKB-SubCell"/>
</dbReference>
<comment type="subcellular location">
    <subcellularLocation>
        <location evidence="1">Endomembrane system</location>
        <topology evidence="1">Multi-pass membrane protein</topology>
    </subcellularLocation>
    <subcellularLocation>
        <location evidence="6">Membrane</location>
        <topology evidence="6">Multi-pass membrane protein</topology>
    </subcellularLocation>
</comment>
<dbReference type="OrthoDB" id="9805769at2"/>
<dbReference type="GO" id="GO:0048039">
    <property type="term" value="F:ubiquinone binding"/>
    <property type="evidence" value="ECO:0007669"/>
    <property type="project" value="TreeGrafter"/>
</dbReference>
<feature type="transmembrane region" description="Helical" evidence="7">
    <location>
        <begin position="31"/>
        <end position="50"/>
    </location>
</feature>
<evidence type="ECO:0000256" key="2">
    <source>
        <dbReference type="ARBA" id="ARBA00009025"/>
    </source>
</evidence>
<dbReference type="PANTHER" id="PTHR43507:SF1">
    <property type="entry name" value="NADH-UBIQUINONE OXIDOREDUCTASE CHAIN 4"/>
    <property type="match status" value="1"/>
</dbReference>
<dbReference type="InterPro" id="IPR001750">
    <property type="entry name" value="ND/Mrp_TM"/>
</dbReference>
<evidence type="ECO:0000259" key="8">
    <source>
        <dbReference type="Pfam" id="PF00361"/>
    </source>
</evidence>
<accession>A0A1J5N0F2</accession>
<feature type="transmembrane region" description="Helical" evidence="7">
    <location>
        <begin position="297"/>
        <end position="316"/>
    </location>
</feature>
<evidence type="ECO:0000256" key="5">
    <source>
        <dbReference type="ARBA" id="ARBA00023136"/>
    </source>
</evidence>
<dbReference type="PRINTS" id="PR01437">
    <property type="entry name" value="NUOXDRDTASE4"/>
</dbReference>
<sequence length="485" mass="52093">MHDFPLLTALILLPLLGGLAGLFFHRQPAQARFICLVAALAELALALVLLPKVLDARVLVERFDWIPLLHVQYSLAMDGLSYVLVLLTALLGVLGILTSWREIREGVAVFHCLLLAALSAAIGVFLARDLLLFYLFWEAQLIPMFFLIGRFGHERRRYAALKFFVFSMVGGLPMLLAVVWLMLTGVNPSLAALAASPVPGAMQGWCAAAFILAFAVKTPLLPVHTWLPDAHTQAPTAGSLLLAGVLLKTGAYAMLRWAIPLFPHAVAQAAPWLAGLGLAGLFYASWTAMAQQDAKRLVAYSSVAHMGLLTFALFAFDRTGLSGAVVMMVSHALTTGALFVMVGMLAERFHSRRLSDFGGLWGKMPVYGAFMLFFAVASAGLPGLSNFVGELMIMLGSFKVYPVGASLAFFGIVVGLAYVLRLLRGTILGKPGPLTESGQAVDLDGREILILSVFALAVLLIGVHPGPLLDLIREPLNILAAGRPI</sequence>
<protein>
    <submittedName>
        <fullName evidence="9">NADH-quinone oxidoreductase subunit M</fullName>
        <ecNumber evidence="9">1.6.5.11</ecNumber>
    </submittedName>
</protein>
<dbReference type="InterPro" id="IPR010227">
    <property type="entry name" value="NADH_Q_OxRdtase_chainM/4"/>
</dbReference>
<evidence type="ECO:0000256" key="3">
    <source>
        <dbReference type="ARBA" id="ARBA00022692"/>
    </source>
</evidence>
<evidence type="ECO:0000313" key="10">
    <source>
        <dbReference type="Proteomes" id="UP000181901"/>
    </source>
</evidence>
<evidence type="ECO:0000256" key="4">
    <source>
        <dbReference type="ARBA" id="ARBA00022989"/>
    </source>
</evidence>
<dbReference type="Pfam" id="PF00361">
    <property type="entry name" value="Proton_antipo_M"/>
    <property type="match status" value="1"/>
</dbReference>
<feature type="transmembrane region" description="Helical" evidence="7">
    <location>
        <begin position="202"/>
        <end position="227"/>
    </location>
</feature>
<dbReference type="GO" id="GO:0015990">
    <property type="term" value="P:electron transport coupled proton transport"/>
    <property type="evidence" value="ECO:0007669"/>
    <property type="project" value="TreeGrafter"/>
</dbReference>
<feature type="transmembrane region" description="Helical" evidence="7">
    <location>
        <begin position="79"/>
        <end position="100"/>
    </location>
</feature>
<organism evidence="9 10">
    <name type="scientific">Pseudodesulfovibrio hydrargyri</name>
    <dbReference type="NCBI Taxonomy" id="2125990"/>
    <lineage>
        <taxon>Bacteria</taxon>
        <taxon>Pseudomonadati</taxon>
        <taxon>Thermodesulfobacteriota</taxon>
        <taxon>Desulfovibrionia</taxon>
        <taxon>Desulfovibrionales</taxon>
        <taxon>Desulfovibrionaceae</taxon>
    </lineage>
</organism>
<feature type="domain" description="NADH:quinone oxidoreductase/Mrp antiporter transmembrane" evidence="8">
    <location>
        <begin position="127"/>
        <end position="412"/>
    </location>
</feature>
<evidence type="ECO:0000256" key="1">
    <source>
        <dbReference type="ARBA" id="ARBA00004127"/>
    </source>
</evidence>
<evidence type="ECO:0000256" key="6">
    <source>
        <dbReference type="RuleBase" id="RU000320"/>
    </source>
</evidence>
<feature type="transmembrane region" description="Helical" evidence="7">
    <location>
        <begin position="132"/>
        <end position="151"/>
    </location>
</feature>
<dbReference type="EC" id="1.6.5.11" evidence="9"/>
<dbReference type="GO" id="GO:0042773">
    <property type="term" value="P:ATP synthesis coupled electron transport"/>
    <property type="evidence" value="ECO:0007669"/>
    <property type="project" value="InterPro"/>
</dbReference>
<feature type="transmembrane region" description="Helical" evidence="7">
    <location>
        <begin position="400"/>
        <end position="420"/>
    </location>
</feature>
<keyword evidence="5 7" id="KW-0472">Membrane</keyword>
<keyword evidence="10" id="KW-1185">Reference proteome</keyword>
<feature type="transmembrane region" description="Helical" evidence="7">
    <location>
        <begin position="107"/>
        <end position="126"/>
    </location>
</feature>
<dbReference type="PANTHER" id="PTHR43507">
    <property type="entry name" value="NADH-UBIQUINONE OXIDOREDUCTASE CHAIN 4"/>
    <property type="match status" value="1"/>
</dbReference>
<gene>
    <name evidence="9" type="primary">nuoM_2</name>
    <name evidence="9" type="ORF">BerOc1_01054</name>
</gene>
<keyword evidence="9" id="KW-0560">Oxidoreductase</keyword>
<dbReference type="Proteomes" id="UP000181901">
    <property type="component" value="Unassembled WGS sequence"/>
</dbReference>
<evidence type="ECO:0000256" key="7">
    <source>
        <dbReference type="SAM" id="Phobius"/>
    </source>
</evidence>
<name>A0A1J5N0F2_9BACT</name>
<feature type="transmembrane region" description="Helical" evidence="7">
    <location>
        <begin position="163"/>
        <end position="182"/>
    </location>
</feature>
<comment type="caution">
    <text evidence="9">The sequence shown here is derived from an EMBL/GenBank/DDBJ whole genome shotgun (WGS) entry which is preliminary data.</text>
</comment>
<comment type="similarity">
    <text evidence="2">Belongs to the complex I subunit 4 family.</text>
</comment>
<feature type="transmembrane region" description="Helical" evidence="7">
    <location>
        <begin position="265"/>
        <end position="285"/>
    </location>
</feature>
<dbReference type="GO" id="GO:0008137">
    <property type="term" value="F:NADH dehydrogenase (ubiquinone) activity"/>
    <property type="evidence" value="ECO:0007669"/>
    <property type="project" value="InterPro"/>
</dbReference>
<dbReference type="InterPro" id="IPR003918">
    <property type="entry name" value="NADH_UbQ_OxRdtase"/>
</dbReference>
<dbReference type="GO" id="GO:0003954">
    <property type="term" value="F:NADH dehydrogenase activity"/>
    <property type="evidence" value="ECO:0007669"/>
    <property type="project" value="TreeGrafter"/>
</dbReference>
<evidence type="ECO:0000313" key="9">
    <source>
        <dbReference type="EMBL" id="OIQ49131.1"/>
    </source>
</evidence>
<dbReference type="GO" id="GO:0016020">
    <property type="term" value="C:membrane"/>
    <property type="evidence" value="ECO:0007669"/>
    <property type="project" value="UniProtKB-SubCell"/>
</dbReference>
<feature type="transmembrane region" description="Helical" evidence="7">
    <location>
        <begin position="448"/>
        <end position="466"/>
    </location>
</feature>
<feature type="transmembrane region" description="Helical" evidence="7">
    <location>
        <begin position="322"/>
        <end position="345"/>
    </location>
</feature>
<feature type="transmembrane region" description="Helical" evidence="7">
    <location>
        <begin position="6"/>
        <end position="24"/>
    </location>
</feature>
<dbReference type="AlphaFoldDB" id="A0A1J5N0F2"/>
<reference evidence="9 10" key="1">
    <citation type="submission" date="2015-09" db="EMBL/GenBank/DDBJ databases">
        <title>Genome of Desulfovibrio dechloracetivorans BerOc1, a mercury methylating strain isolated from highly hydrocarbons and metals contaminated coastal sediments.</title>
        <authorList>
            <person name="Goni Urriza M."/>
            <person name="Gassie C."/>
            <person name="Bouchez O."/>
            <person name="Klopp C."/>
            <person name="Ranchou-Peyruse A."/>
            <person name="Remy G."/>
        </authorList>
    </citation>
    <scope>NUCLEOTIDE SEQUENCE [LARGE SCALE GENOMIC DNA]</scope>
    <source>
        <strain evidence="9 10">BerOc1</strain>
    </source>
</reference>